<dbReference type="InterPro" id="IPR050662">
    <property type="entry name" value="Sec-metab_biosynth-thioest"/>
</dbReference>
<name>A0AAE0HZ34_9PEZI</name>
<evidence type="ECO:0000256" key="2">
    <source>
        <dbReference type="ARBA" id="ARBA00007749"/>
    </source>
</evidence>
<dbReference type="GO" id="GO:0046872">
    <property type="term" value="F:metal ion binding"/>
    <property type="evidence" value="ECO:0007669"/>
    <property type="project" value="UniProtKB-KW"/>
</dbReference>
<dbReference type="AlphaFoldDB" id="A0AAE0HZ34"/>
<reference evidence="7" key="1">
    <citation type="journal article" date="2023" name="Mol. Phylogenet. Evol.">
        <title>Genome-scale phylogeny and comparative genomics of the fungal order Sordariales.</title>
        <authorList>
            <person name="Hensen N."/>
            <person name="Bonometti L."/>
            <person name="Westerberg I."/>
            <person name="Brannstrom I.O."/>
            <person name="Guillou S."/>
            <person name="Cros-Aarteil S."/>
            <person name="Calhoun S."/>
            <person name="Haridas S."/>
            <person name="Kuo A."/>
            <person name="Mondo S."/>
            <person name="Pangilinan J."/>
            <person name="Riley R."/>
            <person name="LaButti K."/>
            <person name="Andreopoulos B."/>
            <person name="Lipzen A."/>
            <person name="Chen C."/>
            <person name="Yan M."/>
            <person name="Daum C."/>
            <person name="Ng V."/>
            <person name="Clum A."/>
            <person name="Steindorff A."/>
            <person name="Ohm R.A."/>
            <person name="Martin F."/>
            <person name="Silar P."/>
            <person name="Natvig D.O."/>
            <person name="Lalanne C."/>
            <person name="Gautier V."/>
            <person name="Ament-Velasquez S.L."/>
            <person name="Kruys A."/>
            <person name="Hutchinson M.I."/>
            <person name="Powell A.J."/>
            <person name="Barry K."/>
            <person name="Miller A.N."/>
            <person name="Grigoriev I.V."/>
            <person name="Debuchy R."/>
            <person name="Gladieux P."/>
            <person name="Hiltunen Thoren M."/>
            <person name="Johannesson H."/>
        </authorList>
    </citation>
    <scope>NUCLEOTIDE SEQUENCE</scope>
    <source>
        <strain evidence="7">CBS 118394</strain>
    </source>
</reference>
<feature type="domain" description="Metallo-beta-lactamase" evidence="6">
    <location>
        <begin position="55"/>
        <end position="223"/>
    </location>
</feature>
<dbReference type="Proteomes" id="UP001283341">
    <property type="component" value="Unassembled WGS sequence"/>
</dbReference>
<dbReference type="Gene3D" id="3.60.15.10">
    <property type="entry name" value="Ribonuclease Z/Hydroxyacylglutathione hydrolase-like"/>
    <property type="match status" value="1"/>
</dbReference>
<evidence type="ECO:0000313" key="7">
    <source>
        <dbReference type="EMBL" id="KAK3315162.1"/>
    </source>
</evidence>
<dbReference type="InterPro" id="IPR047921">
    <property type="entry name" value="LACTB2-like_MBL-fold"/>
</dbReference>
<comment type="caution">
    <text evidence="7">The sequence shown here is derived from an EMBL/GenBank/DDBJ whole genome shotgun (WGS) entry which is preliminary data.</text>
</comment>
<evidence type="ECO:0000256" key="4">
    <source>
        <dbReference type="ARBA" id="ARBA00022801"/>
    </source>
</evidence>
<evidence type="ECO:0000256" key="3">
    <source>
        <dbReference type="ARBA" id="ARBA00022723"/>
    </source>
</evidence>
<dbReference type="GO" id="GO:0044550">
    <property type="term" value="P:secondary metabolite biosynthetic process"/>
    <property type="evidence" value="ECO:0007669"/>
    <property type="project" value="UniProtKB-ARBA"/>
</dbReference>
<gene>
    <name evidence="7" type="ORF">B0H66DRAFT_564665</name>
</gene>
<evidence type="ECO:0000313" key="8">
    <source>
        <dbReference type="Proteomes" id="UP001283341"/>
    </source>
</evidence>
<dbReference type="SUPFAM" id="SSF56281">
    <property type="entry name" value="Metallo-hydrolase/oxidoreductase"/>
    <property type="match status" value="1"/>
</dbReference>
<sequence>MASRKAGFPQINISPFEDYIAGKKAILPELKDVEQLSPRVIRILGQNPGKMTMQGTNTYIVGTGPKRLIIDTGQGMPAWADLVSSTLAMSSASLSHVLLTHWHGDHVGGVPDLVRRYPHLLQGESGGGDGGPMIYKHSPRDLQQEQPIADGQVFCVEGATIRAVHSPGHSHDHMCFVLEEEGAMFTGDNVLGHGTGFYEHLGTWMATLRAMRAHDCRVGYPAHGVVIADLPSKIAGELAQKERRERHVLQTLLGQTSRRKNGKGGGLTVGELVVEMHGSALAGSQTTATTTHESESALVPFFEETLRKLAEDGKVGFGVRRGQKSWFALETTIIT</sequence>
<comment type="cofactor">
    <cofactor evidence="1">
        <name>Zn(2+)</name>
        <dbReference type="ChEBI" id="CHEBI:29105"/>
    </cofactor>
</comment>
<keyword evidence="5" id="KW-0862">Zinc</keyword>
<dbReference type="PANTHER" id="PTHR23131">
    <property type="entry name" value="ENDORIBONUCLEASE LACTB2"/>
    <property type="match status" value="1"/>
</dbReference>
<dbReference type="CDD" id="cd07722">
    <property type="entry name" value="LACTB2-like_MBL-fold"/>
    <property type="match status" value="1"/>
</dbReference>
<dbReference type="InterPro" id="IPR036866">
    <property type="entry name" value="RibonucZ/Hydroxyglut_hydro"/>
</dbReference>
<keyword evidence="8" id="KW-1185">Reference proteome</keyword>
<accession>A0AAE0HZ34</accession>
<dbReference type="FunFam" id="3.60.15.10:FF:000041">
    <property type="entry name" value="Metallo-beta-lactamase domain protein"/>
    <property type="match status" value="1"/>
</dbReference>
<dbReference type="Pfam" id="PF00753">
    <property type="entry name" value="Lactamase_B"/>
    <property type="match status" value="1"/>
</dbReference>
<protein>
    <submittedName>
        <fullName evidence="7">Beta-lactamase-like protein</fullName>
    </submittedName>
</protein>
<comment type="similarity">
    <text evidence="2">Belongs to the metallo-beta-lactamase superfamily.</text>
</comment>
<dbReference type="SMART" id="SM00849">
    <property type="entry name" value="Lactamase_B"/>
    <property type="match status" value="1"/>
</dbReference>
<evidence type="ECO:0000256" key="5">
    <source>
        <dbReference type="ARBA" id="ARBA00022833"/>
    </source>
</evidence>
<dbReference type="GO" id="GO:0016787">
    <property type="term" value="F:hydrolase activity"/>
    <property type="evidence" value="ECO:0007669"/>
    <property type="project" value="UniProtKB-KW"/>
</dbReference>
<dbReference type="InterPro" id="IPR001279">
    <property type="entry name" value="Metallo-B-lactamas"/>
</dbReference>
<dbReference type="PANTHER" id="PTHR23131:SF3">
    <property type="entry name" value="ATROCHRYSONE CARBOXYL ACP THIOESTERASE"/>
    <property type="match status" value="1"/>
</dbReference>
<dbReference type="EMBL" id="JAUEDM010000006">
    <property type="protein sequence ID" value="KAK3315162.1"/>
    <property type="molecule type" value="Genomic_DNA"/>
</dbReference>
<organism evidence="7 8">
    <name type="scientific">Apodospora peruviana</name>
    <dbReference type="NCBI Taxonomy" id="516989"/>
    <lineage>
        <taxon>Eukaryota</taxon>
        <taxon>Fungi</taxon>
        <taxon>Dikarya</taxon>
        <taxon>Ascomycota</taxon>
        <taxon>Pezizomycotina</taxon>
        <taxon>Sordariomycetes</taxon>
        <taxon>Sordariomycetidae</taxon>
        <taxon>Sordariales</taxon>
        <taxon>Lasiosphaeriaceae</taxon>
        <taxon>Apodospora</taxon>
    </lineage>
</organism>
<evidence type="ECO:0000259" key="6">
    <source>
        <dbReference type="SMART" id="SM00849"/>
    </source>
</evidence>
<keyword evidence="3" id="KW-0479">Metal-binding</keyword>
<proteinExistence type="inferred from homology"/>
<reference evidence="7" key="2">
    <citation type="submission" date="2023-06" db="EMBL/GenBank/DDBJ databases">
        <authorList>
            <consortium name="Lawrence Berkeley National Laboratory"/>
            <person name="Haridas S."/>
            <person name="Hensen N."/>
            <person name="Bonometti L."/>
            <person name="Westerberg I."/>
            <person name="Brannstrom I.O."/>
            <person name="Guillou S."/>
            <person name="Cros-Aarteil S."/>
            <person name="Calhoun S."/>
            <person name="Kuo A."/>
            <person name="Mondo S."/>
            <person name="Pangilinan J."/>
            <person name="Riley R."/>
            <person name="Labutti K."/>
            <person name="Andreopoulos B."/>
            <person name="Lipzen A."/>
            <person name="Chen C."/>
            <person name="Yanf M."/>
            <person name="Daum C."/>
            <person name="Ng V."/>
            <person name="Clum A."/>
            <person name="Steindorff A."/>
            <person name="Ohm R."/>
            <person name="Martin F."/>
            <person name="Silar P."/>
            <person name="Natvig D."/>
            <person name="Lalanne C."/>
            <person name="Gautier V."/>
            <person name="Ament-Velasquez S.L."/>
            <person name="Kruys A."/>
            <person name="Hutchinson M.I."/>
            <person name="Powell A.J."/>
            <person name="Barry K."/>
            <person name="Miller A.N."/>
            <person name="Grigoriev I.V."/>
            <person name="Debuchy R."/>
            <person name="Gladieux P."/>
            <person name="Thoren M.H."/>
            <person name="Johannesson H."/>
        </authorList>
    </citation>
    <scope>NUCLEOTIDE SEQUENCE</scope>
    <source>
        <strain evidence="7">CBS 118394</strain>
    </source>
</reference>
<evidence type="ECO:0000256" key="1">
    <source>
        <dbReference type="ARBA" id="ARBA00001947"/>
    </source>
</evidence>
<keyword evidence="4" id="KW-0378">Hydrolase</keyword>